<accession>A0AAQ3UGH7</accession>
<proteinExistence type="predicted"/>
<dbReference type="AlphaFoldDB" id="A0AAQ3UGH7"/>
<dbReference type="EMBL" id="CP144753">
    <property type="protein sequence ID" value="WVZ91710.1"/>
    <property type="molecule type" value="Genomic_DNA"/>
</dbReference>
<keyword evidence="2" id="KW-1185">Reference proteome</keyword>
<evidence type="ECO:0000313" key="2">
    <source>
        <dbReference type="Proteomes" id="UP001341281"/>
    </source>
</evidence>
<name>A0AAQ3UGH7_PASNO</name>
<dbReference type="Proteomes" id="UP001341281">
    <property type="component" value="Chromosome 09"/>
</dbReference>
<protein>
    <submittedName>
        <fullName evidence="1">Uncharacterized protein</fullName>
    </submittedName>
</protein>
<evidence type="ECO:0000313" key="1">
    <source>
        <dbReference type="EMBL" id="WVZ91710.1"/>
    </source>
</evidence>
<organism evidence="1 2">
    <name type="scientific">Paspalum notatum var. saurae</name>
    <dbReference type="NCBI Taxonomy" id="547442"/>
    <lineage>
        <taxon>Eukaryota</taxon>
        <taxon>Viridiplantae</taxon>
        <taxon>Streptophyta</taxon>
        <taxon>Embryophyta</taxon>
        <taxon>Tracheophyta</taxon>
        <taxon>Spermatophyta</taxon>
        <taxon>Magnoliopsida</taxon>
        <taxon>Liliopsida</taxon>
        <taxon>Poales</taxon>
        <taxon>Poaceae</taxon>
        <taxon>PACMAD clade</taxon>
        <taxon>Panicoideae</taxon>
        <taxon>Andropogonodae</taxon>
        <taxon>Paspaleae</taxon>
        <taxon>Paspalinae</taxon>
        <taxon>Paspalum</taxon>
    </lineage>
</organism>
<gene>
    <name evidence="1" type="ORF">U9M48_037843</name>
</gene>
<reference evidence="1 2" key="1">
    <citation type="submission" date="2024-02" db="EMBL/GenBank/DDBJ databases">
        <title>High-quality chromosome-scale genome assembly of Pensacola bahiagrass (Paspalum notatum Flugge var. saurae).</title>
        <authorList>
            <person name="Vega J.M."/>
            <person name="Podio M."/>
            <person name="Orjuela J."/>
            <person name="Siena L.A."/>
            <person name="Pessino S.C."/>
            <person name="Combes M.C."/>
            <person name="Mariac C."/>
            <person name="Albertini E."/>
            <person name="Pupilli F."/>
            <person name="Ortiz J.P.A."/>
            <person name="Leblanc O."/>
        </authorList>
    </citation>
    <scope>NUCLEOTIDE SEQUENCE [LARGE SCALE GENOMIC DNA]</scope>
    <source>
        <strain evidence="1">R1</strain>
        <tissue evidence="1">Leaf</tissue>
    </source>
</reference>
<sequence>MRSVRAPESLTTRHQFIDHFGGSDLLLNDLSPAM</sequence>